<reference evidence="9 10" key="1">
    <citation type="submission" date="2024-03" db="EMBL/GenBank/DDBJ databases">
        <title>Mouse gut bacterial collection (mGBC) of GemPharmatech.</title>
        <authorList>
            <person name="He Y."/>
            <person name="Dong L."/>
            <person name="Wu D."/>
            <person name="Gao X."/>
            <person name="Lin Z."/>
        </authorList>
    </citation>
    <scope>NUCLEOTIDE SEQUENCE [LARGE SCALE GENOMIC DNA]</scope>
    <source>
        <strain evidence="9 10">54-13</strain>
    </source>
</reference>
<evidence type="ECO:0000256" key="3">
    <source>
        <dbReference type="ARBA" id="ARBA00022448"/>
    </source>
</evidence>
<name>A0ABV4D0S9_9BACT</name>
<evidence type="ECO:0000256" key="6">
    <source>
        <dbReference type="ARBA" id="ARBA00023136"/>
    </source>
</evidence>
<evidence type="ECO:0000256" key="5">
    <source>
        <dbReference type="ARBA" id="ARBA00022692"/>
    </source>
</evidence>
<evidence type="ECO:0000256" key="2">
    <source>
        <dbReference type="ARBA" id="ARBA00007613"/>
    </source>
</evidence>
<dbReference type="Gene3D" id="1.20.1600.10">
    <property type="entry name" value="Outer membrane efflux proteins (OEP)"/>
    <property type="match status" value="1"/>
</dbReference>
<dbReference type="SUPFAM" id="SSF56954">
    <property type="entry name" value="Outer membrane efflux proteins (OEP)"/>
    <property type="match status" value="1"/>
</dbReference>
<feature type="signal peptide" evidence="8">
    <location>
        <begin position="1"/>
        <end position="23"/>
    </location>
</feature>
<keyword evidence="7" id="KW-0998">Cell outer membrane</keyword>
<dbReference type="InterPro" id="IPR051906">
    <property type="entry name" value="TolC-like"/>
</dbReference>
<dbReference type="PANTHER" id="PTHR30026:SF20">
    <property type="entry name" value="OUTER MEMBRANE PROTEIN TOLC"/>
    <property type="match status" value="1"/>
</dbReference>
<accession>A0ABV4D0S9</accession>
<evidence type="ECO:0000256" key="7">
    <source>
        <dbReference type="ARBA" id="ARBA00023237"/>
    </source>
</evidence>
<keyword evidence="5" id="KW-0812">Transmembrane</keyword>
<comment type="subcellular location">
    <subcellularLocation>
        <location evidence="1">Cell outer membrane</location>
    </subcellularLocation>
</comment>
<feature type="chain" id="PRO_5045060665" evidence="8">
    <location>
        <begin position="24"/>
        <end position="494"/>
    </location>
</feature>
<sequence>MRSFFLRLILASLLPVSLAGVSAAQGRVAVDEAVSLDSCRAMAMANNKQMRIQAERIKAAGYQKKEAFAAYLPSIDFAGGYTYNQKNISIFDSDQHLPVQVFDGKGYQFDLVTGPDGLPVKGPDGQYIPKNVAYLPKDAMTYDIHNVFFGAVTLTQPVYMGGKIVAMNKITKYAEELARSMHENGAEDIIYAVDAAYWQVVSLKAKHELATSYVALLDTLHNNVQAMINEGVATKSDLLTVDVKLNSANVDLVKVENGLTLSRMALAQLCGLPVDTQLRLVDEDAERPEQEPIATTYNMVDVYRNRPDLHALELGLKITEQKSKVALSSMLPNLALVGAYTFSNPNMYNGFKTKFNGAFSVGAMLTIPIWHWGGNYNKYRAAKVDETIMKLQIEDAKEKIDLQVSQASFKAGEAMKTYSMTQSNLAKANENLRQAQLGFKEGVQTTDNVMEAQTAWLKANSENIDAEIDVNLCRVYLSKVLGTMDYEQYYDTEK</sequence>
<dbReference type="PANTHER" id="PTHR30026">
    <property type="entry name" value="OUTER MEMBRANE PROTEIN TOLC"/>
    <property type="match status" value="1"/>
</dbReference>
<dbReference type="Pfam" id="PF02321">
    <property type="entry name" value="OEP"/>
    <property type="match status" value="2"/>
</dbReference>
<keyword evidence="10" id="KW-1185">Reference proteome</keyword>
<keyword evidence="6" id="KW-0472">Membrane</keyword>
<dbReference type="InterPro" id="IPR003423">
    <property type="entry name" value="OMP_efflux"/>
</dbReference>
<evidence type="ECO:0000256" key="1">
    <source>
        <dbReference type="ARBA" id="ARBA00004442"/>
    </source>
</evidence>
<keyword evidence="3" id="KW-0813">Transport</keyword>
<dbReference type="EMBL" id="JBCLPP010000032">
    <property type="protein sequence ID" value="MEY8246080.1"/>
    <property type="molecule type" value="Genomic_DNA"/>
</dbReference>
<keyword evidence="8" id="KW-0732">Signal</keyword>
<evidence type="ECO:0000313" key="9">
    <source>
        <dbReference type="EMBL" id="MEY8246080.1"/>
    </source>
</evidence>
<evidence type="ECO:0000256" key="8">
    <source>
        <dbReference type="SAM" id="SignalP"/>
    </source>
</evidence>
<evidence type="ECO:0000313" key="10">
    <source>
        <dbReference type="Proteomes" id="UP001565200"/>
    </source>
</evidence>
<gene>
    <name evidence="9" type="ORF">AAK873_10700</name>
</gene>
<evidence type="ECO:0000256" key="4">
    <source>
        <dbReference type="ARBA" id="ARBA00022452"/>
    </source>
</evidence>
<comment type="caution">
    <text evidence="9">The sequence shown here is derived from an EMBL/GenBank/DDBJ whole genome shotgun (WGS) entry which is preliminary data.</text>
</comment>
<keyword evidence="4" id="KW-1134">Transmembrane beta strand</keyword>
<dbReference type="RefSeq" id="WP_369863658.1">
    <property type="nucleotide sequence ID" value="NZ_JBCLPP010000032.1"/>
</dbReference>
<protein>
    <submittedName>
        <fullName evidence="9">TolC family protein</fullName>
    </submittedName>
</protein>
<dbReference type="Proteomes" id="UP001565200">
    <property type="component" value="Unassembled WGS sequence"/>
</dbReference>
<organism evidence="9 10">
    <name type="scientific">Heminiphilus faecis</name>
    <dbReference type="NCBI Taxonomy" id="2601703"/>
    <lineage>
        <taxon>Bacteria</taxon>
        <taxon>Pseudomonadati</taxon>
        <taxon>Bacteroidota</taxon>
        <taxon>Bacteroidia</taxon>
        <taxon>Bacteroidales</taxon>
        <taxon>Muribaculaceae</taxon>
        <taxon>Heminiphilus</taxon>
    </lineage>
</organism>
<comment type="similarity">
    <text evidence="2">Belongs to the outer membrane factor (OMF) (TC 1.B.17) family.</text>
</comment>
<proteinExistence type="inferred from homology"/>